<dbReference type="EMBL" id="KL198033">
    <property type="protein sequence ID" value="KDQ15304.1"/>
    <property type="molecule type" value="Genomic_DNA"/>
</dbReference>
<proteinExistence type="predicted"/>
<reference evidence="2" key="1">
    <citation type="journal article" date="2014" name="Proc. Natl. Acad. Sci. U.S.A.">
        <title>Extensive sampling of basidiomycete genomes demonstrates inadequacy of the white-rot/brown-rot paradigm for wood decay fungi.</title>
        <authorList>
            <person name="Riley R."/>
            <person name="Salamov A.A."/>
            <person name="Brown D.W."/>
            <person name="Nagy L.G."/>
            <person name="Floudas D."/>
            <person name="Held B.W."/>
            <person name="Levasseur A."/>
            <person name="Lombard V."/>
            <person name="Morin E."/>
            <person name="Otillar R."/>
            <person name="Lindquist E.A."/>
            <person name="Sun H."/>
            <person name="LaButti K.M."/>
            <person name="Schmutz J."/>
            <person name="Jabbour D."/>
            <person name="Luo H."/>
            <person name="Baker S.E."/>
            <person name="Pisabarro A.G."/>
            <person name="Walton J.D."/>
            <person name="Blanchette R.A."/>
            <person name="Henrissat B."/>
            <person name="Martin F."/>
            <person name="Cullen D."/>
            <person name="Hibbett D.S."/>
            <person name="Grigoriev I.V."/>
        </authorList>
    </citation>
    <scope>NUCLEOTIDE SEQUENCE [LARGE SCALE GENOMIC DNA]</scope>
    <source>
        <strain evidence="2">FD-172 SS1</strain>
    </source>
</reference>
<dbReference type="HOGENOM" id="CLU_1805859_0_0_1"/>
<sequence>MTLQGKVIWPDIRNAEIVHGDKYLEHALESLRVTVTTKPNRAERRLVEDTLGSFCCNVSREKTLRSICAAACQWGNLELWYRVVDACDGYANVEMLGVEYIVKAFTRFGCDVLLRFVINFTPSLSHFQLVFWVFWHSNDASEG</sequence>
<organism evidence="1 2">
    <name type="scientific">Botryobasidium botryosum (strain FD-172 SS1)</name>
    <dbReference type="NCBI Taxonomy" id="930990"/>
    <lineage>
        <taxon>Eukaryota</taxon>
        <taxon>Fungi</taxon>
        <taxon>Dikarya</taxon>
        <taxon>Basidiomycota</taxon>
        <taxon>Agaricomycotina</taxon>
        <taxon>Agaricomycetes</taxon>
        <taxon>Cantharellales</taxon>
        <taxon>Botryobasidiaceae</taxon>
        <taxon>Botryobasidium</taxon>
    </lineage>
</organism>
<name>A0A067MIE4_BOTB1</name>
<evidence type="ECO:0000313" key="1">
    <source>
        <dbReference type="EMBL" id="KDQ15304.1"/>
    </source>
</evidence>
<dbReference type="Proteomes" id="UP000027195">
    <property type="component" value="Unassembled WGS sequence"/>
</dbReference>
<dbReference type="AlphaFoldDB" id="A0A067MIE4"/>
<protein>
    <submittedName>
        <fullName evidence="1">Uncharacterized protein</fullName>
    </submittedName>
</protein>
<evidence type="ECO:0000313" key="2">
    <source>
        <dbReference type="Proteomes" id="UP000027195"/>
    </source>
</evidence>
<keyword evidence="2" id="KW-1185">Reference proteome</keyword>
<gene>
    <name evidence="1" type="ORF">BOTBODRAFT_297889</name>
</gene>
<dbReference type="InParanoid" id="A0A067MIE4"/>
<accession>A0A067MIE4</accession>